<sequence length="221" mass="26071">MYNEKDELMIGHKINIGRGSSKTKKTYPSQILDILDDDIFVVSGPMYKRGVVLLHKGEIIEVSYMVENKGKYYFKAKVLERCDKRIYKIKLKKVSDIKRVQLRNYYRFDLDLPVEKDFAIEIDGKKEVITENCRTKNISGGGLKLYSNFHHRIGDRVVCSFYINNHKIVIKGEVVRIEEVDVFYYKYGLGIKFIGLKEKDRDRIIRFIFQKERELKKKGLI</sequence>
<protein>
    <submittedName>
        <fullName evidence="3">C-di-GMP-binding flagellar brake protein YcgR, contains PilZNR and PilZ domains</fullName>
    </submittedName>
</protein>
<dbReference type="Proteomes" id="UP000198828">
    <property type="component" value="Unassembled WGS sequence"/>
</dbReference>
<organism evidence="3 4">
    <name type="scientific">Tepidimicrobium xylanilyticum</name>
    <dbReference type="NCBI Taxonomy" id="1123352"/>
    <lineage>
        <taxon>Bacteria</taxon>
        <taxon>Bacillati</taxon>
        <taxon>Bacillota</taxon>
        <taxon>Tissierellia</taxon>
        <taxon>Tissierellales</taxon>
        <taxon>Tepidimicrobiaceae</taxon>
        <taxon>Tepidimicrobium</taxon>
    </lineage>
</organism>
<dbReference type="GO" id="GO:0035438">
    <property type="term" value="F:cyclic-di-GMP binding"/>
    <property type="evidence" value="ECO:0007669"/>
    <property type="project" value="InterPro"/>
</dbReference>
<keyword evidence="3" id="KW-0966">Cell projection</keyword>
<dbReference type="EMBL" id="FNNG01000006">
    <property type="protein sequence ID" value="SDX03496.1"/>
    <property type="molecule type" value="Genomic_DNA"/>
</dbReference>
<dbReference type="OrthoDB" id="9783080at2"/>
<reference evidence="3 4" key="1">
    <citation type="submission" date="2016-10" db="EMBL/GenBank/DDBJ databases">
        <authorList>
            <person name="de Groot N.N."/>
        </authorList>
    </citation>
    <scope>NUCLEOTIDE SEQUENCE [LARGE SCALE GENOMIC DNA]</scope>
    <source>
        <strain evidence="3 4">DSM 23310</strain>
    </source>
</reference>
<gene>
    <name evidence="3" type="ORF">SAMN05660923_01600</name>
</gene>
<keyword evidence="3" id="KW-0282">Flagellum</keyword>
<evidence type="ECO:0000259" key="1">
    <source>
        <dbReference type="Pfam" id="PF07238"/>
    </source>
</evidence>
<keyword evidence="4" id="KW-1185">Reference proteome</keyword>
<dbReference type="AlphaFoldDB" id="A0A1H2YE91"/>
<dbReference type="InterPro" id="IPR009875">
    <property type="entry name" value="PilZ_domain"/>
</dbReference>
<dbReference type="Gene3D" id="2.40.10.220">
    <property type="entry name" value="predicted glycosyltransferase like domains"/>
    <property type="match status" value="1"/>
</dbReference>
<dbReference type="Pfam" id="PF07238">
    <property type="entry name" value="PilZ"/>
    <property type="match status" value="1"/>
</dbReference>
<evidence type="ECO:0000313" key="4">
    <source>
        <dbReference type="Proteomes" id="UP000198828"/>
    </source>
</evidence>
<feature type="domain" description="PilZ" evidence="1">
    <location>
        <begin position="101"/>
        <end position="210"/>
    </location>
</feature>
<accession>A0A1H2YE91</accession>
<name>A0A1H2YE91_9FIRM</name>
<proteinExistence type="predicted"/>
<evidence type="ECO:0000259" key="2">
    <source>
        <dbReference type="Pfam" id="PF12945"/>
    </source>
</evidence>
<dbReference type="Pfam" id="PF12945">
    <property type="entry name" value="PilZNR"/>
    <property type="match status" value="1"/>
</dbReference>
<dbReference type="InterPro" id="IPR009926">
    <property type="entry name" value="T3SS_YcgR_PilZN"/>
</dbReference>
<dbReference type="RefSeq" id="WP_093752563.1">
    <property type="nucleotide sequence ID" value="NZ_FNNG01000006.1"/>
</dbReference>
<feature type="domain" description="Type III secretion system flagellar brake protein YcgR PilZN" evidence="2">
    <location>
        <begin position="10"/>
        <end position="92"/>
    </location>
</feature>
<evidence type="ECO:0000313" key="3">
    <source>
        <dbReference type="EMBL" id="SDX03496.1"/>
    </source>
</evidence>
<keyword evidence="3" id="KW-0969">Cilium</keyword>